<dbReference type="GO" id="GO:0016810">
    <property type="term" value="F:hydrolase activity, acting on carbon-nitrogen (but not peptide) bonds"/>
    <property type="evidence" value="ECO:0007669"/>
    <property type="project" value="InterPro"/>
</dbReference>
<dbReference type="GO" id="GO:0005576">
    <property type="term" value="C:extracellular region"/>
    <property type="evidence" value="ECO:0007669"/>
    <property type="project" value="UniProtKB-SubCell"/>
</dbReference>
<dbReference type="GO" id="GO:0005975">
    <property type="term" value="P:carbohydrate metabolic process"/>
    <property type="evidence" value="ECO:0007669"/>
    <property type="project" value="InterPro"/>
</dbReference>
<evidence type="ECO:0000313" key="4">
    <source>
        <dbReference type="EMBL" id="HGQ17487.1"/>
    </source>
</evidence>
<dbReference type="PROSITE" id="PS51677">
    <property type="entry name" value="NODB"/>
    <property type="match status" value="1"/>
</dbReference>
<comment type="subcellular location">
    <subcellularLocation>
        <location evidence="1">Secreted</location>
    </subcellularLocation>
</comment>
<dbReference type="SUPFAM" id="SSF88713">
    <property type="entry name" value="Glycoside hydrolase/deacetylase"/>
    <property type="match status" value="1"/>
</dbReference>
<dbReference type="InterPro" id="IPR011330">
    <property type="entry name" value="Glyco_hydro/deAcase_b/a-brl"/>
</dbReference>
<dbReference type="PANTHER" id="PTHR34216">
    <property type="match status" value="1"/>
</dbReference>
<comment type="caution">
    <text evidence="4">The sequence shown here is derived from an EMBL/GenBank/DDBJ whole genome shotgun (WGS) entry which is preliminary data.</text>
</comment>
<evidence type="ECO:0000259" key="3">
    <source>
        <dbReference type="PROSITE" id="PS51677"/>
    </source>
</evidence>
<feature type="domain" description="NodB homology" evidence="3">
    <location>
        <begin position="38"/>
        <end position="274"/>
    </location>
</feature>
<protein>
    <submittedName>
        <fullName evidence="4">Polysaccharide deacetylase family protein</fullName>
    </submittedName>
</protein>
<reference evidence="4" key="1">
    <citation type="journal article" date="2020" name="mSystems">
        <title>Genome- and Community-Level Interaction Insights into Carbon Utilization and Element Cycling Functions of Hydrothermarchaeota in Hydrothermal Sediment.</title>
        <authorList>
            <person name="Zhou Z."/>
            <person name="Liu Y."/>
            <person name="Xu W."/>
            <person name="Pan J."/>
            <person name="Luo Z.H."/>
            <person name="Li M."/>
        </authorList>
    </citation>
    <scope>NUCLEOTIDE SEQUENCE [LARGE SCALE GENOMIC DNA]</scope>
    <source>
        <strain evidence="4">SpSt-657</strain>
    </source>
</reference>
<dbReference type="Gene3D" id="3.20.20.370">
    <property type="entry name" value="Glycoside hydrolase/deacetylase"/>
    <property type="match status" value="1"/>
</dbReference>
<dbReference type="CDD" id="cd10918">
    <property type="entry name" value="CE4_NodB_like_5s_6s"/>
    <property type="match status" value="1"/>
</dbReference>
<evidence type="ECO:0000256" key="1">
    <source>
        <dbReference type="ARBA" id="ARBA00004613"/>
    </source>
</evidence>
<dbReference type="AlphaFoldDB" id="A0A7J3JNZ8"/>
<dbReference type="InterPro" id="IPR002509">
    <property type="entry name" value="NODB_dom"/>
</dbReference>
<dbReference type="PANTHER" id="PTHR34216:SF3">
    <property type="entry name" value="POLY-BETA-1,6-N-ACETYL-D-GLUCOSAMINE N-DEACETYLASE"/>
    <property type="match status" value="1"/>
</dbReference>
<dbReference type="EMBL" id="DTBZ01000019">
    <property type="protein sequence ID" value="HGQ17487.1"/>
    <property type="molecule type" value="Genomic_DNA"/>
</dbReference>
<dbReference type="Pfam" id="PF01522">
    <property type="entry name" value="Polysacc_deac_1"/>
    <property type="match status" value="1"/>
</dbReference>
<gene>
    <name evidence="4" type="ORF">ENU30_00690</name>
</gene>
<accession>A0A7J3JNZ8</accession>
<name>A0A7J3JNZ8_9CREN</name>
<organism evidence="4">
    <name type="scientific">Ignisphaera aggregans</name>
    <dbReference type="NCBI Taxonomy" id="334771"/>
    <lineage>
        <taxon>Archaea</taxon>
        <taxon>Thermoproteota</taxon>
        <taxon>Thermoprotei</taxon>
        <taxon>Desulfurococcales</taxon>
        <taxon>Desulfurococcaceae</taxon>
        <taxon>Ignisphaera</taxon>
    </lineage>
</organism>
<dbReference type="InterPro" id="IPR051398">
    <property type="entry name" value="Polysacch_Deacetylase"/>
</dbReference>
<proteinExistence type="predicted"/>
<keyword evidence="2" id="KW-0732">Signal</keyword>
<sequence>MGLSIVLIAAIAILLPLFESIVSRKEVDLYYQNTSCKPYIVLEFDDGYLETYTKAYPILKKYGFKAVVMLPIGFIGIDEKHRKYFYDLDLRNGTSTSFFPTLSINEVRKLVEEGWDIQCHSYSHSHLPAFNLSNAIEKRNFLHEILTCKVVLKEWFNIEAIAFTPPYLSWTEEQLNILKQHYKFIVAHANFTVNILSSVSFTYTLSAIPLSHDNFNETLEKVIKLLNDASKECLKSVVVLLMHRVDEDPRAWDIMPSELETLCKTLVDAGYKENIVTYLQLLEKFEKHS</sequence>
<evidence type="ECO:0000256" key="2">
    <source>
        <dbReference type="ARBA" id="ARBA00022729"/>
    </source>
</evidence>